<dbReference type="PRINTS" id="PR00047">
    <property type="entry name" value="STROIDFINGER"/>
</dbReference>
<feature type="region of interest" description="Disordered" evidence="12">
    <location>
        <begin position="93"/>
        <end position="116"/>
    </location>
</feature>
<dbReference type="InterPro" id="IPR013088">
    <property type="entry name" value="Znf_NHR/GATA"/>
</dbReference>
<feature type="domain" description="NR LBD" evidence="14">
    <location>
        <begin position="162"/>
        <end position="382"/>
    </location>
</feature>
<dbReference type="PANTHER" id="PTHR45805:SF10">
    <property type="entry name" value="ECDYSONE-INDUCED PROTEIN 78C"/>
    <property type="match status" value="1"/>
</dbReference>
<evidence type="ECO:0000256" key="8">
    <source>
        <dbReference type="ARBA" id="ARBA00023163"/>
    </source>
</evidence>
<dbReference type="InterPro" id="IPR001723">
    <property type="entry name" value="Nuclear_hrmn_rcpt"/>
</dbReference>
<dbReference type="Gene3D" id="1.10.565.10">
    <property type="entry name" value="Retinoid X Receptor"/>
    <property type="match status" value="1"/>
</dbReference>
<keyword evidence="10 11" id="KW-0539">Nucleus</keyword>
<dbReference type="Pfam" id="PF00104">
    <property type="entry name" value="Hormone_recep"/>
    <property type="match status" value="1"/>
</dbReference>
<evidence type="ECO:0000256" key="10">
    <source>
        <dbReference type="ARBA" id="ARBA00023242"/>
    </source>
</evidence>
<evidence type="ECO:0000256" key="6">
    <source>
        <dbReference type="ARBA" id="ARBA00023015"/>
    </source>
</evidence>
<proteinExistence type="inferred from homology"/>
<dbReference type="CDD" id="cd06941">
    <property type="entry name" value="NR_LBD_DmE78_like"/>
    <property type="match status" value="1"/>
</dbReference>
<name>A0ABM1TH80_LIMPO</name>
<evidence type="ECO:0000313" key="15">
    <source>
        <dbReference type="Proteomes" id="UP000694941"/>
    </source>
</evidence>
<evidence type="ECO:0000256" key="12">
    <source>
        <dbReference type="SAM" id="MobiDB-lite"/>
    </source>
</evidence>
<feature type="non-terminal residue" evidence="16">
    <location>
        <position position="1"/>
    </location>
</feature>
<sequence length="391" mass="44935">QSLAIADSNSTSSSKSFIPCKVCGDKASGYHYGVTSCEGCKGFFRRSIQKQIEYRCLRDGKCLVIRLNRNRCQYCRFKKCLAVGMSRDSVRYGRVPKRSRERNDDGRVTQAEADQSAREFENKQLAMYDIILTISQAHHANCAYTEEKTRNLVRKPAIFSLDEFQPTTTGADGNGQITADSLQHQKIVMWQHFAVLVTPTIQRVVEFAKRVPGFLDLTQDDQLILIKLGFFEIWLVHIARMINTLENSVTFSDGSYITRQQMELMFDHEFVSSLFNFVVTFNNLQLNDTEIGLFSAVVLLNSERMGIYDNKTIAQQQEKLMEALKLQTGRNHPSKPHLFPSLMMKLPEMHSLGGKHVEHLQWFRGNWTRLKLPPLFAEIFDIPKYEEDLVQ</sequence>
<dbReference type="PROSITE" id="PS51030">
    <property type="entry name" value="NUCLEAR_REC_DBD_2"/>
    <property type="match status" value="1"/>
</dbReference>
<dbReference type="InterPro" id="IPR001728">
    <property type="entry name" value="ThyrH_rcpt"/>
</dbReference>
<gene>
    <name evidence="16" type="primary">LOC106470886</name>
</gene>
<dbReference type="Gene3D" id="3.30.50.10">
    <property type="entry name" value="Erythroid Transcription Factor GATA-1, subunit A"/>
    <property type="match status" value="1"/>
</dbReference>
<keyword evidence="8 11" id="KW-0804">Transcription</keyword>
<dbReference type="InterPro" id="IPR000536">
    <property type="entry name" value="Nucl_hrmn_rcpt_lig-bd"/>
</dbReference>
<dbReference type="PROSITE" id="PS00031">
    <property type="entry name" value="NUCLEAR_REC_DBD_1"/>
    <property type="match status" value="1"/>
</dbReference>
<keyword evidence="4 11" id="KW-0863">Zinc-finger</keyword>
<dbReference type="SUPFAM" id="SSF57716">
    <property type="entry name" value="Glucocorticoid receptor-like (DNA-binding domain)"/>
    <property type="match status" value="1"/>
</dbReference>
<dbReference type="Proteomes" id="UP000694941">
    <property type="component" value="Unplaced"/>
</dbReference>
<dbReference type="SUPFAM" id="SSF48508">
    <property type="entry name" value="Nuclear receptor ligand-binding domain"/>
    <property type="match status" value="1"/>
</dbReference>
<keyword evidence="5 11" id="KW-0862">Zinc</keyword>
<comment type="subcellular location">
    <subcellularLocation>
        <location evidence="1 11">Nucleus</location>
    </subcellularLocation>
</comment>
<dbReference type="PRINTS" id="PR00398">
    <property type="entry name" value="STRDHORMONER"/>
</dbReference>
<dbReference type="PROSITE" id="PS51843">
    <property type="entry name" value="NR_LBD"/>
    <property type="match status" value="1"/>
</dbReference>
<dbReference type="CDD" id="cd07165">
    <property type="entry name" value="NR_DBD_DmE78_like"/>
    <property type="match status" value="1"/>
</dbReference>
<evidence type="ECO:0000256" key="11">
    <source>
        <dbReference type="RuleBase" id="RU004334"/>
    </source>
</evidence>
<organism evidence="15 16">
    <name type="scientific">Limulus polyphemus</name>
    <name type="common">Atlantic horseshoe crab</name>
    <dbReference type="NCBI Taxonomy" id="6850"/>
    <lineage>
        <taxon>Eukaryota</taxon>
        <taxon>Metazoa</taxon>
        <taxon>Ecdysozoa</taxon>
        <taxon>Arthropoda</taxon>
        <taxon>Chelicerata</taxon>
        <taxon>Merostomata</taxon>
        <taxon>Xiphosura</taxon>
        <taxon>Limulidae</taxon>
        <taxon>Limulus</taxon>
    </lineage>
</organism>
<evidence type="ECO:0000313" key="16">
    <source>
        <dbReference type="RefSeq" id="XP_022255236.1"/>
    </source>
</evidence>
<dbReference type="InterPro" id="IPR035500">
    <property type="entry name" value="NHR-like_dom_sf"/>
</dbReference>
<comment type="similarity">
    <text evidence="2">Belongs to the nuclear hormone receptor family. NR1 subfamily.</text>
</comment>
<protein>
    <submittedName>
        <fullName evidence="16">Ecdysone-induced protein 78C-like</fullName>
    </submittedName>
</protein>
<keyword evidence="7 11" id="KW-0238">DNA-binding</keyword>
<dbReference type="RefSeq" id="XP_022255236.1">
    <property type="nucleotide sequence ID" value="XM_022399528.1"/>
</dbReference>
<dbReference type="PRINTS" id="PR00546">
    <property type="entry name" value="THYROIDHORMR"/>
</dbReference>
<keyword evidence="6 11" id="KW-0805">Transcription regulation</keyword>
<dbReference type="InterPro" id="IPR001628">
    <property type="entry name" value="Znf_hrmn_rcpt"/>
</dbReference>
<keyword evidence="15" id="KW-1185">Reference proteome</keyword>
<evidence type="ECO:0000256" key="1">
    <source>
        <dbReference type="ARBA" id="ARBA00004123"/>
    </source>
</evidence>
<evidence type="ECO:0000256" key="4">
    <source>
        <dbReference type="ARBA" id="ARBA00022771"/>
    </source>
</evidence>
<evidence type="ECO:0000256" key="2">
    <source>
        <dbReference type="ARBA" id="ARBA00008092"/>
    </source>
</evidence>
<evidence type="ECO:0000256" key="9">
    <source>
        <dbReference type="ARBA" id="ARBA00023170"/>
    </source>
</evidence>
<dbReference type="InterPro" id="IPR048008">
    <property type="entry name" value="NR_LBD_DmE78-like"/>
</dbReference>
<dbReference type="GeneID" id="106470886"/>
<evidence type="ECO:0000259" key="13">
    <source>
        <dbReference type="PROSITE" id="PS51030"/>
    </source>
</evidence>
<evidence type="ECO:0000259" key="14">
    <source>
        <dbReference type="PROSITE" id="PS51843"/>
    </source>
</evidence>
<keyword evidence="3 11" id="KW-0479">Metal-binding</keyword>
<feature type="domain" description="Nuclear receptor" evidence="13">
    <location>
        <begin position="17"/>
        <end position="92"/>
    </location>
</feature>
<accession>A0ABM1TH80</accession>
<evidence type="ECO:0000256" key="7">
    <source>
        <dbReference type="ARBA" id="ARBA00023125"/>
    </source>
</evidence>
<evidence type="ECO:0000256" key="3">
    <source>
        <dbReference type="ARBA" id="ARBA00022723"/>
    </source>
</evidence>
<dbReference type="SMART" id="SM00399">
    <property type="entry name" value="ZnF_C4"/>
    <property type="match status" value="1"/>
</dbReference>
<dbReference type="SMART" id="SM00430">
    <property type="entry name" value="HOLI"/>
    <property type="match status" value="1"/>
</dbReference>
<dbReference type="Pfam" id="PF00105">
    <property type="entry name" value="zf-C4"/>
    <property type="match status" value="1"/>
</dbReference>
<dbReference type="PANTHER" id="PTHR45805">
    <property type="entry name" value="NUCLEAR HORMONE RECEPTOR HR3-RELATED"/>
    <property type="match status" value="1"/>
</dbReference>
<keyword evidence="9 11" id="KW-0675">Receptor</keyword>
<evidence type="ECO:0000256" key="5">
    <source>
        <dbReference type="ARBA" id="ARBA00022833"/>
    </source>
</evidence>
<reference evidence="16" key="1">
    <citation type="submission" date="2025-08" db="UniProtKB">
        <authorList>
            <consortium name="RefSeq"/>
        </authorList>
    </citation>
    <scope>IDENTIFICATION</scope>
    <source>
        <tissue evidence="16">Muscle</tissue>
    </source>
</reference>